<evidence type="ECO:0000256" key="2">
    <source>
        <dbReference type="ARBA" id="ARBA00022695"/>
    </source>
</evidence>
<sequence>MTPLQILFPMGGLGQRFRDQGYDLPKPLIAVDGEPMVLRALRSFDGLVGDLKIIFIVRQDAQTDHGLAESLVDYVPGATCVLLAGNTRGAVETCLVAANLIDTDTPLVVMDCDLAFRSREYFSRLSRFGSPDGGDGLLLSFPSQSPRYSYAQIDASGRVVDTAEKVVISQNALAGAYGFRSGRLFREYAERLVTRPLNSEMREYYLSFLFREMVGAGLTVHLAKADEYHSFGTPEELAAYHRHEAGGSP</sequence>
<dbReference type="InterPro" id="IPR016873">
    <property type="entry name" value="Caps_polysacc_synth_BcbE_prd"/>
</dbReference>
<keyword evidence="1" id="KW-0808">Transferase</keyword>
<name>Q0PI03_SPIAU</name>
<dbReference type="AlphaFoldDB" id="Q0PI03"/>
<feature type="domain" description="MobA-like NTP transferase" evidence="3">
    <location>
        <begin position="11"/>
        <end position="142"/>
    </location>
</feature>
<dbReference type="EMBL" id="DQ832182">
    <property type="protein sequence ID" value="ABH02988.1"/>
    <property type="molecule type" value="Genomic_DNA"/>
</dbReference>
<reference evidence="4" key="1">
    <citation type="submission" date="2006-06" db="EMBL/GenBank/DDBJ databases">
        <title>LGLA, the large glycolipid of Spirochaeta aurantia.</title>
        <authorList>
            <person name="Paul C.J."/>
            <person name="Vinogradov E."/>
            <person name="Tapping R.I."/>
            <person name="Perry M.B."/>
            <person name="Moyles D."/>
            <person name="Kropinski A.M."/>
        </authorList>
    </citation>
    <scope>NUCLEOTIDE SEQUENCE</scope>
</reference>
<dbReference type="Gene3D" id="3.90.550.10">
    <property type="entry name" value="Spore Coat Polysaccharide Biosynthesis Protein SpsA, Chain A"/>
    <property type="match status" value="1"/>
</dbReference>
<dbReference type="InterPro" id="IPR025877">
    <property type="entry name" value="MobA-like_NTP_Trfase"/>
</dbReference>
<proteinExistence type="predicted"/>
<keyword evidence="2" id="KW-0548">Nucleotidyltransferase</keyword>
<protein>
    <submittedName>
        <fullName evidence="4">SpaE</fullName>
    </submittedName>
</protein>
<dbReference type="PANTHER" id="PTHR43584">
    <property type="entry name" value="NUCLEOTIDYL TRANSFERASE"/>
    <property type="match status" value="1"/>
</dbReference>
<dbReference type="SUPFAM" id="SSF53448">
    <property type="entry name" value="Nucleotide-diphospho-sugar transferases"/>
    <property type="match status" value="1"/>
</dbReference>
<dbReference type="GO" id="GO:0016779">
    <property type="term" value="F:nucleotidyltransferase activity"/>
    <property type="evidence" value="ECO:0007669"/>
    <property type="project" value="UniProtKB-KW"/>
</dbReference>
<accession>Q0PI03</accession>
<organism evidence="4">
    <name type="scientific">Spirochaeta aurantia</name>
    <dbReference type="NCBI Taxonomy" id="147"/>
    <lineage>
        <taxon>Bacteria</taxon>
        <taxon>Pseudomonadati</taxon>
        <taxon>Spirochaetota</taxon>
        <taxon>Spirochaetia</taxon>
        <taxon>Spirochaetales</taxon>
        <taxon>Spirochaetaceae</taxon>
        <taxon>Spirochaeta</taxon>
    </lineage>
</organism>
<evidence type="ECO:0000313" key="4">
    <source>
        <dbReference type="EMBL" id="ABH02988.1"/>
    </source>
</evidence>
<dbReference type="InterPro" id="IPR029044">
    <property type="entry name" value="Nucleotide-diphossugar_trans"/>
</dbReference>
<dbReference type="InterPro" id="IPR050065">
    <property type="entry name" value="GlmU-like"/>
</dbReference>
<dbReference type="PANTHER" id="PTHR43584:SF8">
    <property type="entry name" value="N-ACETYLMURAMATE ALPHA-1-PHOSPHATE URIDYLYLTRANSFERASE"/>
    <property type="match status" value="1"/>
</dbReference>
<dbReference type="PIRSF" id="PIRSF028162">
    <property type="entry name" value="BcbE_prd"/>
    <property type="match status" value="1"/>
</dbReference>
<dbReference type="Pfam" id="PF12804">
    <property type="entry name" value="NTP_transf_3"/>
    <property type="match status" value="1"/>
</dbReference>
<evidence type="ECO:0000256" key="1">
    <source>
        <dbReference type="ARBA" id="ARBA00022679"/>
    </source>
</evidence>
<evidence type="ECO:0000259" key="3">
    <source>
        <dbReference type="Pfam" id="PF12804"/>
    </source>
</evidence>
<dbReference type="CDD" id="cd04183">
    <property type="entry name" value="GT2_BcE_like"/>
    <property type="match status" value="1"/>
</dbReference>